<evidence type="ECO:0008006" key="5">
    <source>
        <dbReference type="Google" id="ProtNLM"/>
    </source>
</evidence>
<organism evidence="1 3">
    <name type="scientific">Staphylococcus edaphicus</name>
    <dbReference type="NCBI Taxonomy" id="1955013"/>
    <lineage>
        <taxon>Bacteria</taxon>
        <taxon>Bacillati</taxon>
        <taxon>Bacillota</taxon>
        <taxon>Bacilli</taxon>
        <taxon>Bacillales</taxon>
        <taxon>Staphylococcaceae</taxon>
        <taxon>Staphylococcus</taxon>
    </lineage>
</organism>
<proteinExistence type="predicted"/>
<dbReference type="Proteomes" id="UP001056588">
    <property type="component" value="Chromosome"/>
</dbReference>
<keyword evidence="4" id="KW-1185">Reference proteome</keyword>
<evidence type="ECO:0000313" key="4">
    <source>
        <dbReference type="Proteomes" id="UP001056588"/>
    </source>
</evidence>
<dbReference type="EMBL" id="CP093217">
    <property type="protein sequence ID" value="UQW81510.1"/>
    <property type="molecule type" value="Genomic_DNA"/>
</dbReference>
<gene>
    <name evidence="1" type="ORF">BTJ66_12160</name>
    <name evidence="2" type="ORF">MNY58_13310</name>
</gene>
<evidence type="ECO:0000313" key="1">
    <source>
        <dbReference type="EMBL" id="PHK48715.1"/>
    </source>
</evidence>
<dbReference type="InterPro" id="IPR015943">
    <property type="entry name" value="WD40/YVTN_repeat-like_dom_sf"/>
</dbReference>
<reference evidence="3" key="2">
    <citation type="submission" date="2017-10" db="EMBL/GenBank/DDBJ databases">
        <title>Staphylococcus edaphicus sp. nov., isolated in Antarctica, harbouring mecC gene and genomic islands essential in adaptation to extreme environment.</title>
        <authorList>
            <person name="Pantucek R."/>
            <person name="Sedlacek I."/>
            <person name="Indrakova A."/>
            <person name="Vrbovska V."/>
            <person name="Maslanova I."/>
            <person name="Kovarovic V."/>
            <person name="Svec P."/>
            <person name="Kralova S."/>
            <person name="Kristofova L."/>
            <person name="Keklakova J."/>
            <person name="Petras P."/>
            <person name="Doskar J."/>
        </authorList>
    </citation>
    <scope>NUCLEOTIDE SEQUENCE [LARGE SCALE GENOMIC DNA]</scope>
    <source>
        <strain evidence="3">CCM 5085</strain>
    </source>
</reference>
<dbReference type="InterPro" id="IPR052025">
    <property type="entry name" value="Xyloglucanase_GH74"/>
</dbReference>
<dbReference type="PANTHER" id="PTHR43739">
    <property type="entry name" value="XYLOGLUCANASE (EUROFUNG)"/>
    <property type="match status" value="1"/>
</dbReference>
<dbReference type="AlphaFoldDB" id="A0A2C6WKV4"/>
<evidence type="ECO:0000313" key="3">
    <source>
        <dbReference type="Proteomes" id="UP000223828"/>
    </source>
</evidence>
<dbReference type="SUPFAM" id="SSF110296">
    <property type="entry name" value="Oligoxyloglucan reducing end-specific cellobiohydrolase"/>
    <property type="match status" value="1"/>
</dbReference>
<dbReference type="PANTHER" id="PTHR43739:SF5">
    <property type="entry name" value="EXO-ALPHA-SIALIDASE"/>
    <property type="match status" value="1"/>
</dbReference>
<dbReference type="OrthoDB" id="9757947at2"/>
<name>A0A2C6WKV4_9STAP</name>
<dbReference type="GO" id="GO:0010411">
    <property type="term" value="P:xyloglucan metabolic process"/>
    <property type="evidence" value="ECO:0007669"/>
    <property type="project" value="TreeGrafter"/>
</dbReference>
<reference evidence="1" key="3">
    <citation type="submission" date="2017-10" db="EMBL/GenBank/DDBJ databases">
        <authorList>
            <person name="Vrbovska V."/>
            <person name="Kovarovic V."/>
            <person name="Indrakova A."/>
        </authorList>
    </citation>
    <scope>NUCLEOTIDE SEQUENCE</scope>
    <source>
        <strain evidence="1">CCM 8730</strain>
    </source>
</reference>
<reference evidence="1" key="1">
    <citation type="journal article" date="2017" name="Appl. Environ. Microbiol.">
        <title>Staphylococcus edaphicus sp. nov., isolated in Antarctica, harbours mecC gene and genomic islands with suspected role in adaptation to extreme environment.</title>
        <authorList>
            <person name="Pantucek R."/>
            <person name="Sedlacek I."/>
            <person name="Indrakova A."/>
            <person name="Vrbovska V."/>
            <person name="Maslanova I."/>
            <person name="Kovarovic V."/>
            <person name="Svec P."/>
            <person name="Kralova S."/>
            <person name="Kristofova L."/>
            <person name="Keklakova J."/>
            <person name="Petras P."/>
            <person name="Doskar J."/>
        </authorList>
    </citation>
    <scope>NUCLEOTIDE SEQUENCE</scope>
    <source>
        <strain evidence="1">CCM 8730</strain>
    </source>
</reference>
<reference evidence="2" key="4">
    <citation type="submission" date="2022-03" db="EMBL/GenBank/DDBJ databases">
        <title>Complete Genome Sequence of Staphylococcus edaphicus strain CCM 8731.</title>
        <authorList>
            <person name="Rimmer C.O."/>
            <person name="Thomas J.C."/>
        </authorList>
    </citation>
    <scope>NUCLEOTIDE SEQUENCE</scope>
    <source>
        <strain evidence="2">CCM 8731</strain>
    </source>
</reference>
<sequence length="355" mass="39596">MAQFAITYDQTLLLVTEDNNQLHITQKLNGMNTIALAQDPLDSHVLYCGTFDRGLWQSKDKGNTWHPIGTRFTYNSSFKKGDIHMTSITAISVINTGRDVGTVLVGTEPSALFISYDQGHTFELLTDFDDIPGKSQWFFPPRPHTHHVKCIDTNRATPEIISLTIEAGGFIQSEDGGQHWSTPQTEHAPIDIHVLKSHPRYPNKLYGVLGDTFLNGGRDTYIESDDYGSTWTTSIAGIRYRYGYGLAVNTGDPDNLVIATSSSPFHAHQYNDETFSTIYYLDKTKSDQWQEATKGLPAPEGTIISAVTESDSIFYIANNKGIFSSNNKGENWSPLALDWPVELTSQHAHQFIVLD</sequence>
<evidence type="ECO:0000313" key="2">
    <source>
        <dbReference type="EMBL" id="UQW81510.1"/>
    </source>
</evidence>
<dbReference type="RefSeq" id="WP_099091209.1">
    <property type="nucleotide sequence ID" value="NZ_CP093217.1"/>
</dbReference>
<protein>
    <recommendedName>
        <fullName evidence="5">Glycosyl hydrolase</fullName>
    </recommendedName>
</protein>
<dbReference type="Gene3D" id="2.130.10.10">
    <property type="entry name" value="YVTN repeat-like/Quinoprotein amine dehydrogenase"/>
    <property type="match status" value="1"/>
</dbReference>
<dbReference type="Proteomes" id="UP000223828">
    <property type="component" value="Unassembled WGS sequence"/>
</dbReference>
<dbReference type="EMBL" id="MRZN01000026">
    <property type="protein sequence ID" value="PHK48715.1"/>
    <property type="molecule type" value="Genomic_DNA"/>
</dbReference>
<accession>A0A2C6WKV4</accession>